<evidence type="ECO:0000256" key="1">
    <source>
        <dbReference type="SAM" id="SignalP"/>
    </source>
</evidence>
<sequence length="426" mass="47390">MKKTVLAMLSASLVVGTAAGASAAANPFSDVPADHWAYEAIATLAADGVIEGYGDGRYQGARNITRYEMAQMVAKAMAKETGNPADKGLVDKLAAEFAEELNNFGVRVAKLERNADMVKWSGEVRYTYTSERTEDNTGKTKDSTKEALLLRLEPKAQVNKNWNVHARLDSSIDTKKDDTGDVELKRLWAQGNYKNFNVKIGRIPDATSYDKNLMFFTQLSGVEVNFGNKVKVQARAGRINKANLRYEQALNRATKRKASEDVASIQSLAVTVNPGKLSLTGAYYHLKSGMFKDTFYSRGANEENAHIWEAAATYRFDKNVSLTGAYMQNTAADYYNRSGLLHLAYKGANKLHQGSWGAYLSYRHQGANTSMYPSCDGAFYNTKGVEVSAQYTIFPNVQAKAIYFRGKQLENDRKAEKLFARVEYWF</sequence>
<dbReference type="InterPro" id="IPR051465">
    <property type="entry name" value="Cell_Envelope_Struct_Comp"/>
</dbReference>
<dbReference type="Proteomes" id="UP000183469">
    <property type="component" value="Unassembled WGS sequence"/>
</dbReference>
<accession>A0A1H3WWH1</accession>
<evidence type="ECO:0000259" key="2">
    <source>
        <dbReference type="PROSITE" id="PS51272"/>
    </source>
</evidence>
<name>A0A1H3WWH1_SELRU</name>
<gene>
    <name evidence="3" type="ORF">SAMN05660648_01236</name>
</gene>
<dbReference type="PANTHER" id="PTHR43308:SF1">
    <property type="entry name" value="OUTER MEMBRANE PROTEIN ALPHA"/>
    <property type="match status" value="1"/>
</dbReference>
<dbReference type="InterPro" id="IPR023614">
    <property type="entry name" value="Porin_dom_sf"/>
</dbReference>
<dbReference type="RefSeq" id="WP_026759580.1">
    <property type="nucleotide sequence ID" value="NZ_FNQG01000004.1"/>
</dbReference>
<keyword evidence="1" id="KW-0732">Signal</keyword>
<feature type="chain" id="PRO_5010384313" evidence="1">
    <location>
        <begin position="24"/>
        <end position="426"/>
    </location>
</feature>
<dbReference type="OrthoDB" id="5845122at2"/>
<feature type="signal peptide" evidence="1">
    <location>
        <begin position="1"/>
        <end position="23"/>
    </location>
</feature>
<protein>
    <submittedName>
        <fullName evidence="3">Porin</fullName>
    </submittedName>
</protein>
<dbReference type="EMBL" id="FNQG01000004">
    <property type="protein sequence ID" value="SDZ91507.1"/>
    <property type="molecule type" value="Genomic_DNA"/>
</dbReference>
<reference evidence="3 4" key="1">
    <citation type="submission" date="2016-10" db="EMBL/GenBank/DDBJ databases">
        <authorList>
            <person name="de Groot N.N."/>
        </authorList>
    </citation>
    <scope>NUCLEOTIDE SEQUENCE [LARGE SCALE GENOMIC DNA]</scope>
    <source>
        <strain evidence="3 4">DSM 2872</strain>
    </source>
</reference>
<evidence type="ECO:0000313" key="3">
    <source>
        <dbReference type="EMBL" id="SDZ91507.1"/>
    </source>
</evidence>
<organism evidence="3 4">
    <name type="scientific">Selenomonas ruminantium</name>
    <dbReference type="NCBI Taxonomy" id="971"/>
    <lineage>
        <taxon>Bacteria</taxon>
        <taxon>Bacillati</taxon>
        <taxon>Bacillota</taxon>
        <taxon>Negativicutes</taxon>
        <taxon>Selenomonadales</taxon>
        <taxon>Selenomonadaceae</taxon>
        <taxon>Selenomonas</taxon>
    </lineage>
</organism>
<dbReference type="Gene3D" id="2.40.160.10">
    <property type="entry name" value="Porin"/>
    <property type="match status" value="1"/>
</dbReference>
<feature type="domain" description="SLH" evidence="2">
    <location>
        <begin position="24"/>
        <end position="87"/>
    </location>
</feature>
<proteinExistence type="predicted"/>
<dbReference type="SUPFAM" id="SSF56935">
    <property type="entry name" value="Porins"/>
    <property type="match status" value="1"/>
</dbReference>
<dbReference type="PANTHER" id="PTHR43308">
    <property type="entry name" value="OUTER MEMBRANE PROTEIN ALPHA-RELATED"/>
    <property type="match status" value="1"/>
</dbReference>
<evidence type="ECO:0000313" key="4">
    <source>
        <dbReference type="Proteomes" id="UP000183469"/>
    </source>
</evidence>
<dbReference type="InterPro" id="IPR001119">
    <property type="entry name" value="SLH_dom"/>
</dbReference>
<dbReference type="Pfam" id="PF00395">
    <property type="entry name" value="SLH"/>
    <property type="match status" value="1"/>
</dbReference>
<dbReference type="AlphaFoldDB" id="A0A1H3WWH1"/>
<dbReference type="PROSITE" id="PS51272">
    <property type="entry name" value="SLH"/>
    <property type="match status" value="1"/>
</dbReference>